<reference evidence="1 2" key="1">
    <citation type="journal article" date="2016" name="Nat. Commun.">
        <title>Thousands of microbial genomes shed light on interconnected biogeochemical processes in an aquifer system.</title>
        <authorList>
            <person name="Anantharaman K."/>
            <person name="Brown C.T."/>
            <person name="Hug L.A."/>
            <person name="Sharon I."/>
            <person name="Castelle C.J."/>
            <person name="Probst A.J."/>
            <person name="Thomas B.C."/>
            <person name="Singh A."/>
            <person name="Wilkins M.J."/>
            <person name="Karaoz U."/>
            <person name="Brodie E.L."/>
            <person name="Williams K.H."/>
            <person name="Hubbard S.S."/>
            <person name="Banfield J.F."/>
        </authorList>
    </citation>
    <scope>NUCLEOTIDE SEQUENCE [LARGE SCALE GENOMIC DNA]</scope>
</reference>
<comment type="caution">
    <text evidence="1">The sequence shown here is derived from an EMBL/GenBank/DDBJ whole genome shotgun (WGS) entry which is preliminary data.</text>
</comment>
<evidence type="ECO:0000313" key="2">
    <source>
        <dbReference type="Proteomes" id="UP000178449"/>
    </source>
</evidence>
<sequence length="92" mass="10443">MFEPLDAEEAEIMASRERGEWVSMAPEELKRTKKKLQEMARNTLKKSERATIRLAKADLEGIKMMAAKEGIGYQTLISSLIHKYVTGQIETS</sequence>
<dbReference type="AlphaFoldDB" id="A0A1F6G5D1"/>
<dbReference type="EMBL" id="MFNE01000052">
    <property type="protein sequence ID" value="OGG93319.1"/>
    <property type="molecule type" value="Genomic_DNA"/>
</dbReference>
<evidence type="ECO:0008006" key="3">
    <source>
        <dbReference type="Google" id="ProtNLM"/>
    </source>
</evidence>
<organism evidence="1 2">
    <name type="scientific">Candidatus Lambdaproteobacteria bacterium RIFOXYD2_FULL_50_16</name>
    <dbReference type="NCBI Taxonomy" id="1817772"/>
    <lineage>
        <taxon>Bacteria</taxon>
        <taxon>Pseudomonadati</taxon>
        <taxon>Pseudomonadota</taxon>
        <taxon>Candidatus Lambdaproteobacteria</taxon>
    </lineage>
</organism>
<evidence type="ECO:0000313" key="1">
    <source>
        <dbReference type="EMBL" id="OGG93319.1"/>
    </source>
</evidence>
<dbReference type="Proteomes" id="UP000178449">
    <property type="component" value="Unassembled WGS sequence"/>
</dbReference>
<proteinExistence type="predicted"/>
<dbReference type="STRING" id="1817772.A2527_13360"/>
<protein>
    <recommendedName>
        <fullName evidence="3">Antitoxin</fullName>
    </recommendedName>
</protein>
<accession>A0A1F6G5D1</accession>
<gene>
    <name evidence="1" type="ORF">A2527_13360</name>
</gene>
<name>A0A1F6G5D1_9PROT</name>